<feature type="transmembrane region" description="Helical" evidence="1">
    <location>
        <begin position="71"/>
        <end position="89"/>
    </location>
</feature>
<feature type="transmembrane region" description="Helical" evidence="1">
    <location>
        <begin position="21"/>
        <end position="39"/>
    </location>
</feature>
<evidence type="ECO:0000259" key="3">
    <source>
        <dbReference type="PROSITE" id="PS50887"/>
    </source>
</evidence>
<proteinExistence type="predicted"/>
<dbReference type="NCBIfam" id="TIGR00254">
    <property type="entry name" value="GGDEF"/>
    <property type="match status" value="1"/>
</dbReference>
<dbReference type="InterPro" id="IPR050706">
    <property type="entry name" value="Cyclic-di-GMP_PDE-like"/>
</dbReference>
<dbReference type="Pfam" id="PF00990">
    <property type="entry name" value="GGDEF"/>
    <property type="match status" value="1"/>
</dbReference>
<feature type="domain" description="EAL" evidence="2">
    <location>
        <begin position="322"/>
        <end position="579"/>
    </location>
</feature>
<dbReference type="Pfam" id="PF00563">
    <property type="entry name" value="EAL"/>
    <property type="match status" value="1"/>
</dbReference>
<dbReference type="Gene3D" id="3.30.70.270">
    <property type="match status" value="1"/>
</dbReference>
<keyword evidence="5" id="KW-1185">Reference proteome</keyword>
<feature type="domain" description="GGDEF" evidence="3">
    <location>
        <begin position="199"/>
        <end position="320"/>
    </location>
</feature>
<evidence type="ECO:0000313" key="4">
    <source>
        <dbReference type="EMBL" id="RZU32514.1"/>
    </source>
</evidence>
<dbReference type="SUPFAM" id="SSF141868">
    <property type="entry name" value="EAL domain-like"/>
    <property type="match status" value="1"/>
</dbReference>
<name>A0A4Q7Y7H0_9ACTN</name>
<dbReference type="GO" id="GO:0071111">
    <property type="term" value="F:cyclic-guanylate-specific phosphodiesterase activity"/>
    <property type="evidence" value="ECO:0007669"/>
    <property type="project" value="InterPro"/>
</dbReference>
<keyword evidence="1" id="KW-0472">Membrane</keyword>
<feature type="transmembrane region" description="Helical" evidence="1">
    <location>
        <begin position="119"/>
        <end position="136"/>
    </location>
</feature>
<dbReference type="SMART" id="SM00267">
    <property type="entry name" value="GGDEF"/>
    <property type="match status" value="1"/>
</dbReference>
<dbReference type="CDD" id="cd01949">
    <property type="entry name" value="GGDEF"/>
    <property type="match status" value="1"/>
</dbReference>
<dbReference type="SUPFAM" id="SSF55073">
    <property type="entry name" value="Nucleotide cyclase"/>
    <property type="match status" value="1"/>
</dbReference>
<organism evidence="4 5">
    <name type="scientific">Blastococcus saxobsidens</name>
    <dbReference type="NCBI Taxonomy" id="138336"/>
    <lineage>
        <taxon>Bacteria</taxon>
        <taxon>Bacillati</taxon>
        <taxon>Actinomycetota</taxon>
        <taxon>Actinomycetes</taxon>
        <taxon>Geodermatophilales</taxon>
        <taxon>Geodermatophilaceae</taxon>
        <taxon>Blastococcus</taxon>
    </lineage>
</organism>
<dbReference type="InterPro" id="IPR035919">
    <property type="entry name" value="EAL_sf"/>
</dbReference>
<comment type="caution">
    <text evidence="4">The sequence shown here is derived from an EMBL/GenBank/DDBJ whole genome shotgun (WGS) entry which is preliminary data.</text>
</comment>
<gene>
    <name evidence="4" type="ORF">BKA19_2209</name>
</gene>
<dbReference type="CDD" id="cd01948">
    <property type="entry name" value="EAL"/>
    <property type="match status" value="1"/>
</dbReference>
<dbReference type="PROSITE" id="PS50883">
    <property type="entry name" value="EAL"/>
    <property type="match status" value="1"/>
</dbReference>
<dbReference type="InterPro" id="IPR029787">
    <property type="entry name" value="Nucleotide_cyclase"/>
</dbReference>
<evidence type="ECO:0000259" key="2">
    <source>
        <dbReference type="PROSITE" id="PS50883"/>
    </source>
</evidence>
<dbReference type="InterPro" id="IPR000160">
    <property type="entry name" value="GGDEF_dom"/>
</dbReference>
<dbReference type="PANTHER" id="PTHR33121">
    <property type="entry name" value="CYCLIC DI-GMP PHOSPHODIESTERASE PDEF"/>
    <property type="match status" value="1"/>
</dbReference>
<dbReference type="SMART" id="SM00052">
    <property type="entry name" value="EAL"/>
    <property type="match status" value="1"/>
</dbReference>
<dbReference type="EMBL" id="SHKV01000001">
    <property type="protein sequence ID" value="RZU32514.1"/>
    <property type="molecule type" value="Genomic_DNA"/>
</dbReference>
<dbReference type="InterPro" id="IPR001633">
    <property type="entry name" value="EAL_dom"/>
</dbReference>
<dbReference type="Proteomes" id="UP000292507">
    <property type="component" value="Unassembled WGS sequence"/>
</dbReference>
<dbReference type="RefSeq" id="WP_104527935.1">
    <property type="nucleotide sequence ID" value="NZ_POQT01000009.1"/>
</dbReference>
<keyword evidence="1" id="KW-0812">Transmembrane</keyword>
<feature type="transmembrane region" description="Helical" evidence="1">
    <location>
        <begin position="45"/>
        <end position="64"/>
    </location>
</feature>
<sequence>MRISRLAPEVATSRLIARTSGLLTVMGGLGAIALVLGSAGAMHPGAAALGPVTAGVGLVVMRWGHRIPLSGYRFLMAAGVVDIGVFAYASPTVGAAVAMLSLSAFAAMGSFLFFALPCALGYLAELLVMGAVVVVARGDVDAGVAGVLAVLVVGCAGAMAVVAHRAATAHEDALTGLVNRRGFDEALEAAVRATARTGEPLSAALFDLDHFKAVNDSRGHAAGDEMLRAVAATWTPLLPGTAVLARHGGDEFALLLPGSDGGSALACAEALRAALPHIGTSVGVAELAPGDSPADLMRRADAALYRVKSRGRGRSELDAGGQSPMARDLAAALAAGTSGGLSVHLQPVVTPADGEIVGVEALVRWTHPELGAVPPADFVPVAEREGLIGALGAFVWLAACRDARTLSEATGRSLFLTVNVSGLELDDPGFPDRVLATLAGSGWPAERTVVEVTESLVEAESTRSVHALHVLREHGLRVAIDDFGTGYSALSRLDTLPTDFLKLDNSFVSAITTSTRRARLLRSVMALADALDLILIAEGVETPEQARALASLGCPLAQGYLYGRPRPVAELVASLTAADVVDPPAVALASG</sequence>
<dbReference type="PANTHER" id="PTHR33121:SF70">
    <property type="entry name" value="SIGNALING PROTEIN YKOW"/>
    <property type="match status" value="1"/>
</dbReference>
<dbReference type="OrthoDB" id="23692at2"/>
<protein>
    <submittedName>
        <fullName evidence="4">Diguanylate cyclase/phosphodiesterase</fullName>
    </submittedName>
</protein>
<dbReference type="Gene3D" id="3.20.20.450">
    <property type="entry name" value="EAL domain"/>
    <property type="match status" value="1"/>
</dbReference>
<evidence type="ECO:0000256" key="1">
    <source>
        <dbReference type="SAM" id="Phobius"/>
    </source>
</evidence>
<keyword evidence="1" id="KW-1133">Transmembrane helix</keyword>
<dbReference type="PROSITE" id="PS50887">
    <property type="entry name" value="GGDEF"/>
    <property type="match status" value="1"/>
</dbReference>
<evidence type="ECO:0000313" key="5">
    <source>
        <dbReference type="Proteomes" id="UP000292507"/>
    </source>
</evidence>
<dbReference type="AlphaFoldDB" id="A0A4Q7Y7H0"/>
<reference evidence="4 5" key="1">
    <citation type="submission" date="2019-02" db="EMBL/GenBank/DDBJ databases">
        <title>Sequencing the genomes of 1000 actinobacteria strains.</title>
        <authorList>
            <person name="Klenk H.-P."/>
        </authorList>
    </citation>
    <scope>NUCLEOTIDE SEQUENCE [LARGE SCALE GENOMIC DNA]</scope>
    <source>
        <strain evidence="4 5">DSM 44509</strain>
    </source>
</reference>
<dbReference type="InterPro" id="IPR043128">
    <property type="entry name" value="Rev_trsase/Diguanyl_cyclase"/>
</dbReference>
<accession>A0A4Q7Y7H0</accession>
<feature type="transmembrane region" description="Helical" evidence="1">
    <location>
        <begin position="142"/>
        <end position="163"/>
    </location>
</feature>